<proteinExistence type="predicted"/>
<reference evidence="1" key="4">
    <citation type="submission" date="2023-01" db="EMBL/GenBank/DDBJ databases">
        <title>Draft genome sequence of Methylobacterium brachythecii strain NBRC 107710.</title>
        <authorList>
            <person name="Sun Q."/>
            <person name="Mori K."/>
        </authorList>
    </citation>
    <scope>NUCLEOTIDE SEQUENCE</scope>
    <source>
        <strain evidence="1">NBRC 107710</strain>
    </source>
</reference>
<reference evidence="2 3" key="3">
    <citation type="submission" date="2020-08" db="EMBL/GenBank/DDBJ databases">
        <title>Genomic Encyclopedia of Type Strains, Phase IV (KMG-IV): sequencing the most valuable type-strain genomes for metagenomic binning, comparative biology and taxonomic classification.</title>
        <authorList>
            <person name="Goeker M."/>
        </authorList>
    </citation>
    <scope>NUCLEOTIDE SEQUENCE [LARGE SCALE GENOMIC DNA]</scope>
    <source>
        <strain evidence="2 3">DSM 24105</strain>
    </source>
</reference>
<name>A0A7W6F8B9_9HYPH</name>
<dbReference type="EMBL" id="JACIDN010000006">
    <property type="protein sequence ID" value="MBB3903981.1"/>
    <property type="molecule type" value="Genomic_DNA"/>
</dbReference>
<organism evidence="2 3">
    <name type="scientific">Methylobacterium brachythecii</name>
    <dbReference type="NCBI Taxonomy" id="1176177"/>
    <lineage>
        <taxon>Bacteria</taxon>
        <taxon>Pseudomonadati</taxon>
        <taxon>Pseudomonadota</taxon>
        <taxon>Alphaproteobacteria</taxon>
        <taxon>Hyphomicrobiales</taxon>
        <taxon>Methylobacteriaceae</taxon>
        <taxon>Methylobacterium</taxon>
    </lineage>
</organism>
<comment type="caution">
    <text evidence="2">The sequence shown here is derived from an EMBL/GenBank/DDBJ whole genome shotgun (WGS) entry which is preliminary data.</text>
</comment>
<dbReference type="AlphaFoldDB" id="A0A7W6F8B9"/>
<reference evidence="1" key="1">
    <citation type="journal article" date="2014" name="Int. J. Syst. Evol. Microbiol.">
        <title>Complete genome of a new Firmicutes species belonging to the dominant human colonic microbiota ('Ruminococcus bicirculans') reveals two chromosomes and a selective capacity to utilize plant glucans.</title>
        <authorList>
            <consortium name="NISC Comparative Sequencing Program"/>
            <person name="Wegmann U."/>
            <person name="Louis P."/>
            <person name="Goesmann A."/>
            <person name="Henrissat B."/>
            <person name="Duncan S.H."/>
            <person name="Flint H.J."/>
        </authorList>
    </citation>
    <scope>NUCLEOTIDE SEQUENCE</scope>
    <source>
        <strain evidence="1">NBRC 107710</strain>
    </source>
</reference>
<accession>A0A7W6F8B9</accession>
<evidence type="ECO:0000313" key="1">
    <source>
        <dbReference type="EMBL" id="GLS42725.1"/>
    </source>
</evidence>
<dbReference type="EMBL" id="BSPG01000002">
    <property type="protein sequence ID" value="GLS42725.1"/>
    <property type="molecule type" value="Genomic_DNA"/>
</dbReference>
<evidence type="ECO:0000313" key="4">
    <source>
        <dbReference type="Proteomes" id="UP001156881"/>
    </source>
</evidence>
<sequence length="330" mass="37127">MQTPDALQLHGERHEILLQIRDAAQRILDHHGQDTRHIEPFIRCAWFRGFKITSYRWEGGRLGRRDGRWWTLPSDRRGDPFQNVIDIDAGERVASLGWHADGPIRVDGFRRGIWEIELLKAAGLAVPLPADEIQSALVGPQTRNRWVANAQLDRTVENVKIFSPLTFSVIGYQQCISQIVEPGTDLAELRKLIEDAYGASRTADGQVYLRGAPVSCFTLEVRNGARLGQTGRPYGRTALRYLIGSHGGLDAAASLLMRYNYELRHSAWCEEYLPSHALRILEQEVLSVEAALALAETLPELPHVTIFHLGPKPSKAQMRKHPELYGSVAY</sequence>
<keyword evidence="4" id="KW-1185">Reference proteome</keyword>
<evidence type="ECO:0000313" key="3">
    <source>
        <dbReference type="Proteomes" id="UP000517759"/>
    </source>
</evidence>
<dbReference type="RefSeq" id="WP_183507404.1">
    <property type="nucleotide sequence ID" value="NZ_BSPG01000002.1"/>
</dbReference>
<gene>
    <name evidence="1" type="ORF">GCM10007884_07100</name>
    <name evidence="2" type="ORF">GGR33_003495</name>
</gene>
<reference evidence="4" key="2">
    <citation type="journal article" date="2019" name="Int. J. Syst. Evol. Microbiol.">
        <title>The Global Catalogue of Microorganisms (GCM) 10K type strain sequencing project: providing services to taxonomists for standard genome sequencing and annotation.</title>
        <authorList>
            <consortium name="The Broad Institute Genomics Platform"/>
            <consortium name="The Broad Institute Genome Sequencing Center for Infectious Disease"/>
            <person name="Wu L."/>
            <person name="Ma J."/>
        </authorList>
    </citation>
    <scope>NUCLEOTIDE SEQUENCE [LARGE SCALE GENOMIC DNA]</scope>
    <source>
        <strain evidence="4">NBRC 107710</strain>
    </source>
</reference>
<protein>
    <submittedName>
        <fullName evidence="2">Uncharacterized protein</fullName>
    </submittedName>
</protein>
<dbReference type="Proteomes" id="UP001156881">
    <property type="component" value="Unassembled WGS sequence"/>
</dbReference>
<evidence type="ECO:0000313" key="2">
    <source>
        <dbReference type="EMBL" id="MBB3903981.1"/>
    </source>
</evidence>
<dbReference type="Proteomes" id="UP000517759">
    <property type="component" value="Unassembled WGS sequence"/>
</dbReference>